<proteinExistence type="predicted"/>
<reference evidence="1 2" key="1">
    <citation type="submission" date="2023-07" db="EMBL/GenBank/DDBJ databases">
        <title>Genomic Encyclopedia of Type Strains, Phase IV (KMG-IV): sequencing the most valuable type-strain genomes for metagenomic binning, comparative biology and taxonomic classification.</title>
        <authorList>
            <person name="Goeker M."/>
        </authorList>
    </citation>
    <scope>NUCLEOTIDE SEQUENCE [LARGE SCALE GENOMIC DNA]</scope>
    <source>
        <strain evidence="1 2">DSM 12751</strain>
    </source>
</reference>
<sequence length="113" mass="12129">MKKNVALPLITKGILALLLTFSLIFLQTTSILAQAAIVDEKSVSEQTSVIGNVKQVSERSPVEGVAEYQQFLQDKYGITLQDALTKGGLIEAVSTLLQGQSVASTEEETAITF</sequence>
<protein>
    <submittedName>
        <fullName evidence="1">Uncharacterized protein</fullName>
    </submittedName>
</protein>
<accession>A0ABT9VV64</accession>
<keyword evidence="2" id="KW-1185">Reference proteome</keyword>
<organism evidence="1 2">
    <name type="scientific">Caldalkalibacillus horti</name>
    <dbReference type="NCBI Taxonomy" id="77523"/>
    <lineage>
        <taxon>Bacteria</taxon>
        <taxon>Bacillati</taxon>
        <taxon>Bacillota</taxon>
        <taxon>Bacilli</taxon>
        <taxon>Bacillales</taxon>
        <taxon>Bacillaceae</taxon>
        <taxon>Caldalkalibacillus</taxon>
    </lineage>
</organism>
<name>A0ABT9VV64_9BACI</name>
<dbReference type="Proteomes" id="UP001235840">
    <property type="component" value="Unassembled WGS sequence"/>
</dbReference>
<evidence type="ECO:0000313" key="1">
    <source>
        <dbReference type="EMBL" id="MDQ0164875.1"/>
    </source>
</evidence>
<gene>
    <name evidence="1" type="ORF">J2S11_000775</name>
</gene>
<comment type="caution">
    <text evidence="1">The sequence shown here is derived from an EMBL/GenBank/DDBJ whole genome shotgun (WGS) entry which is preliminary data.</text>
</comment>
<dbReference type="EMBL" id="JAUSTY010000003">
    <property type="protein sequence ID" value="MDQ0164875.1"/>
    <property type="molecule type" value="Genomic_DNA"/>
</dbReference>
<dbReference type="RefSeq" id="WP_307391167.1">
    <property type="nucleotide sequence ID" value="NZ_BAAADK010000010.1"/>
</dbReference>
<evidence type="ECO:0000313" key="2">
    <source>
        <dbReference type="Proteomes" id="UP001235840"/>
    </source>
</evidence>